<feature type="transmembrane region" description="Helical" evidence="6">
    <location>
        <begin position="38"/>
        <end position="61"/>
    </location>
</feature>
<dbReference type="PATRIC" id="fig|1123360.3.peg.1790"/>
<evidence type="ECO:0000256" key="6">
    <source>
        <dbReference type="SAM" id="Phobius"/>
    </source>
</evidence>
<comment type="subcellular location">
    <subcellularLocation>
        <location evidence="1">Cell membrane</location>
        <topology evidence="1">Multi-pass membrane protein</topology>
    </subcellularLocation>
</comment>
<evidence type="ECO:0000256" key="3">
    <source>
        <dbReference type="ARBA" id="ARBA00022692"/>
    </source>
</evidence>
<evidence type="ECO:0000256" key="1">
    <source>
        <dbReference type="ARBA" id="ARBA00004651"/>
    </source>
</evidence>
<gene>
    <name evidence="7" type="ORF">thalar_01807</name>
</gene>
<dbReference type="Pfam" id="PF01810">
    <property type="entry name" value="LysE"/>
    <property type="match status" value="1"/>
</dbReference>
<evidence type="ECO:0000313" key="7">
    <source>
        <dbReference type="EMBL" id="EPX78990.1"/>
    </source>
</evidence>
<feature type="transmembrane region" description="Helical" evidence="6">
    <location>
        <begin position="6"/>
        <end position="26"/>
    </location>
</feature>
<keyword evidence="8" id="KW-1185">Reference proteome</keyword>
<dbReference type="GO" id="GO:0015171">
    <property type="term" value="F:amino acid transmembrane transporter activity"/>
    <property type="evidence" value="ECO:0007669"/>
    <property type="project" value="TreeGrafter"/>
</dbReference>
<dbReference type="PANTHER" id="PTHR30086:SF19">
    <property type="entry name" value="THREONINE EFFLUX PROTEIN"/>
    <property type="match status" value="1"/>
</dbReference>
<evidence type="ECO:0000313" key="8">
    <source>
        <dbReference type="Proteomes" id="UP000015351"/>
    </source>
</evidence>
<accession>S9RLJ1</accession>
<keyword evidence="4 6" id="KW-1133">Transmembrane helix</keyword>
<evidence type="ECO:0000256" key="4">
    <source>
        <dbReference type="ARBA" id="ARBA00022989"/>
    </source>
</evidence>
<dbReference type="OrthoDB" id="9804822at2"/>
<proteinExistence type="predicted"/>
<organism evidence="7 8">
    <name type="scientific">Litoreibacter arenae DSM 19593</name>
    <dbReference type="NCBI Taxonomy" id="1123360"/>
    <lineage>
        <taxon>Bacteria</taxon>
        <taxon>Pseudomonadati</taxon>
        <taxon>Pseudomonadota</taxon>
        <taxon>Alphaproteobacteria</taxon>
        <taxon>Rhodobacterales</taxon>
        <taxon>Roseobacteraceae</taxon>
        <taxon>Litoreibacter</taxon>
    </lineage>
</organism>
<keyword evidence="2" id="KW-1003">Cell membrane</keyword>
<dbReference type="InterPro" id="IPR001123">
    <property type="entry name" value="LeuE-type"/>
</dbReference>
<sequence>MTLAGFATVALIHLLAAMSPGPSFVLSVRSAASEGFRVAVGLAIGFGLAAMLWAAAALLGLSLLFEVVPALFTALKVVGGLFLIYIAYKMWRHAPEPMPVLTEGTPPRSTTRAIWLGLLAMLANPKPAVFFGAVFVGVVPVEASLTDKLVVLLNIFWVEAAWYMIVARVFSLPRARAGYGHFKSKLDRTFGGLIALLGAKIAIT</sequence>
<dbReference type="PANTHER" id="PTHR30086">
    <property type="entry name" value="ARGININE EXPORTER PROTEIN ARGO"/>
    <property type="match status" value="1"/>
</dbReference>
<feature type="transmembrane region" description="Helical" evidence="6">
    <location>
        <begin position="149"/>
        <end position="170"/>
    </location>
</feature>
<dbReference type="EMBL" id="AONI01000010">
    <property type="protein sequence ID" value="EPX78990.1"/>
    <property type="molecule type" value="Genomic_DNA"/>
</dbReference>
<reference evidence="8" key="1">
    <citation type="journal article" date="2013" name="Stand. Genomic Sci.">
        <title>Genome sequence of the Litoreibacter arenae type strain (DSM 19593(T)), a member of the Roseobacter clade isolated from sea sand.</title>
        <authorList>
            <person name="Riedel T."/>
            <person name="Fiebig A."/>
            <person name="Petersen J."/>
            <person name="Gronow S."/>
            <person name="Kyrpides N.C."/>
            <person name="Goker M."/>
            <person name="Klenk H.P."/>
        </authorList>
    </citation>
    <scope>NUCLEOTIDE SEQUENCE [LARGE SCALE GENOMIC DNA]</scope>
    <source>
        <strain evidence="8">DSM 19593</strain>
    </source>
</reference>
<protein>
    <submittedName>
        <fullName evidence="7">Threonine efflux protein</fullName>
    </submittedName>
</protein>
<dbReference type="GO" id="GO:0005886">
    <property type="term" value="C:plasma membrane"/>
    <property type="evidence" value="ECO:0007669"/>
    <property type="project" value="UniProtKB-SubCell"/>
</dbReference>
<feature type="transmembrane region" description="Helical" evidence="6">
    <location>
        <begin position="67"/>
        <end position="88"/>
    </location>
</feature>
<comment type="caution">
    <text evidence="7">The sequence shown here is derived from an EMBL/GenBank/DDBJ whole genome shotgun (WGS) entry which is preliminary data.</text>
</comment>
<keyword evidence="3 6" id="KW-0812">Transmembrane</keyword>
<dbReference type="eggNOG" id="COG1280">
    <property type="taxonomic scope" value="Bacteria"/>
</dbReference>
<dbReference type="HOGENOM" id="CLU_079569_0_0_5"/>
<feature type="transmembrane region" description="Helical" evidence="6">
    <location>
        <begin position="113"/>
        <end position="137"/>
    </location>
</feature>
<evidence type="ECO:0000256" key="5">
    <source>
        <dbReference type="ARBA" id="ARBA00023136"/>
    </source>
</evidence>
<evidence type="ECO:0000256" key="2">
    <source>
        <dbReference type="ARBA" id="ARBA00022475"/>
    </source>
</evidence>
<dbReference type="AlphaFoldDB" id="S9RLJ1"/>
<keyword evidence="5 6" id="KW-0472">Membrane</keyword>
<dbReference type="Proteomes" id="UP000015351">
    <property type="component" value="Unassembled WGS sequence"/>
</dbReference>
<dbReference type="STRING" id="1123360.thalar_01807"/>
<name>S9RLJ1_9RHOB</name>
<dbReference type="RefSeq" id="WP_021100370.1">
    <property type="nucleotide sequence ID" value="NZ_KE557306.1"/>
</dbReference>